<name>A0ABM9G7X7_9BACL</name>
<dbReference type="Proteomes" id="UP001154322">
    <property type="component" value="Unassembled WGS sequence"/>
</dbReference>
<keyword evidence="1" id="KW-0732">Signal</keyword>
<reference evidence="2" key="1">
    <citation type="submission" date="2022-06" db="EMBL/GenBank/DDBJ databases">
        <authorList>
            <person name="Dietemann V."/>
            <person name="Ory F."/>
            <person name="Dainat B."/>
            <person name="Oberhansli S."/>
        </authorList>
    </citation>
    <scope>NUCLEOTIDE SEQUENCE</scope>
    <source>
        <strain evidence="2">Ena-SAMPLE-TAB-26-04-2022-14:26:32:270-5432</strain>
    </source>
</reference>
<evidence type="ECO:0000313" key="3">
    <source>
        <dbReference type="Proteomes" id="UP001154322"/>
    </source>
</evidence>
<feature type="chain" id="PRO_5047433645" evidence="1">
    <location>
        <begin position="26"/>
        <end position="132"/>
    </location>
</feature>
<evidence type="ECO:0000313" key="2">
    <source>
        <dbReference type="EMBL" id="CAH8248046.1"/>
    </source>
</evidence>
<keyword evidence="3" id="KW-1185">Reference proteome</keyword>
<evidence type="ECO:0000256" key="1">
    <source>
        <dbReference type="SAM" id="SignalP"/>
    </source>
</evidence>
<organism evidence="2 3">
    <name type="scientific">Paenibacillus melissococcoides</name>
    <dbReference type="NCBI Taxonomy" id="2912268"/>
    <lineage>
        <taxon>Bacteria</taxon>
        <taxon>Bacillati</taxon>
        <taxon>Bacillota</taxon>
        <taxon>Bacilli</taxon>
        <taxon>Bacillales</taxon>
        <taxon>Paenibacillaceae</taxon>
        <taxon>Paenibacillus</taxon>
    </lineage>
</organism>
<dbReference type="RefSeq" id="WP_213428437.1">
    <property type="nucleotide sequence ID" value="NZ_AP031286.1"/>
</dbReference>
<protein>
    <submittedName>
        <fullName evidence="2">Uncharacterized protein</fullName>
    </submittedName>
</protein>
<accession>A0ABM9G7X7</accession>
<sequence length="132" mass="14960">MKKKKILLTFLSTVILVSSSSIVSASPSYGRGIDFEFCDSKYENYVYGYQSARDDGSYPKVTEVRLYLEWYKDGTYVGSKFTSESTKPVTAYNVTAKCTHNASNSYRMSWSEAWTMEDGSTWEPAGVEKWGE</sequence>
<feature type="signal peptide" evidence="1">
    <location>
        <begin position="1"/>
        <end position="25"/>
    </location>
</feature>
<comment type="caution">
    <text evidence="2">The sequence shown here is derived from an EMBL/GenBank/DDBJ whole genome shotgun (WGS) entry which is preliminary data.</text>
</comment>
<proteinExistence type="predicted"/>
<gene>
    <name evidence="2" type="ORF">WJ0W_005301</name>
</gene>
<dbReference type="EMBL" id="CALYLO010000008">
    <property type="protein sequence ID" value="CAH8248046.1"/>
    <property type="molecule type" value="Genomic_DNA"/>
</dbReference>